<dbReference type="Proteomes" id="UP000320055">
    <property type="component" value="Unassembled WGS sequence"/>
</dbReference>
<dbReference type="AlphaFoldDB" id="A0A563W3D6"/>
<gene>
    <name evidence="1" type="ORF">H1P_710003</name>
</gene>
<name>A0A563W3D6_9CYAN</name>
<sequence length="301" mass="34904">MKNSLGIDFLCFCTSAFGEKYNLMAKLLAQDLQQFAPGCNFIIYTDRPHIFNDNSNVRAVKHSCRGVMPYHERRFAIWDALSVSSSVMYLDADVRICAPVPQNLKFLPGLTARSCGSLQKHIQRRFNQKSQSNKSFKKRYIIEKMAHRISIDLDSPELKFINEFLFAINKDRGRELEFLKIWGDLAIYADTLGMHKHPTYAMTLAAAKSNFPIHHSRMTGLDFFDDRIEKTRISKNQSTSQAKSEYFNQQKNIEKKKKNIFQNYSDLIIRNSSCLYNRARVQLTSKTFPSTLVNYPELNQR</sequence>
<keyword evidence="2" id="KW-1185">Reference proteome</keyword>
<evidence type="ECO:0008006" key="3">
    <source>
        <dbReference type="Google" id="ProtNLM"/>
    </source>
</evidence>
<proteinExistence type="predicted"/>
<accession>A0A563W3D6</accession>
<protein>
    <recommendedName>
        <fullName evidence="3">Nucleotide-diphospho-sugar transferase domain-containing protein</fullName>
    </recommendedName>
</protein>
<evidence type="ECO:0000313" key="2">
    <source>
        <dbReference type="Proteomes" id="UP000320055"/>
    </source>
</evidence>
<dbReference type="RefSeq" id="WP_144867426.1">
    <property type="nucleotide sequence ID" value="NZ_LR213830.1"/>
</dbReference>
<organism evidence="1 2">
    <name type="scientific">Hyella patelloides LEGE 07179</name>
    <dbReference type="NCBI Taxonomy" id="945734"/>
    <lineage>
        <taxon>Bacteria</taxon>
        <taxon>Bacillati</taxon>
        <taxon>Cyanobacteriota</taxon>
        <taxon>Cyanophyceae</taxon>
        <taxon>Pleurocapsales</taxon>
        <taxon>Hyellaceae</taxon>
        <taxon>Hyella</taxon>
    </lineage>
</organism>
<reference evidence="1 2" key="1">
    <citation type="submission" date="2019-01" db="EMBL/GenBank/DDBJ databases">
        <authorList>
            <person name="Brito A."/>
        </authorList>
    </citation>
    <scope>NUCLEOTIDE SEQUENCE [LARGE SCALE GENOMIC DNA]</scope>
    <source>
        <strain evidence="1">1</strain>
    </source>
</reference>
<dbReference type="OrthoDB" id="479717at2"/>
<dbReference type="EMBL" id="CAACVJ010000678">
    <property type="protein sequence ID" value="VEP18229.1"/>
    <property type="molecule type" value="Genomic_DNA"/>
</dbReference>
<evidence type="ECO:0000313" key="1">
    <source>
        <dbReference type="EMBL" id="VEP18229.1"/>
    </source>
</evidence>